<dbReference type="Pfam" id="PF16555">
    <property type="entry name" value="GramPos_pilinD1"/>
    <property type="match status" value="1"/>
</dbReference>
<keyword evidence="1" id="KW-0472">Membrane</keyword>
<keyword evidence="1" id="KW-0812">Transmembrane</keyword>
<dbReference type="Gene3D" id="2.60.40.740">
    <property type="match status" value="1"/>
</dbReference>
<feature type="domain" description="SpaA-like prealbumin fold" evidence="4">
    <location>
        <begin position="353"/>
        <end position="449"/>
    </location>
</feature>
<reference evidence="5 6" key="1">
    <citation type="submission" date="2023-07" db="EMBL/GenBank/DDBJ databases">
        <title>Sequencing the genomes of 1000 actinobacteria strains.</title>
        <authorList>
            <person name="Klenk H.-P."/>
        </authorList>
    </citation>
    <scope>NUCLEOTIDE SEQUENCE [LARGE SCALE GENOMIC DNA]</scope>
    <source>
        <strain evidence="5 6">DSM 17163</strain>
    </source>
</reference>
<evidence type="ECO:0000313" key="5">
    <source>
        <dbReference type="EMBL" id="MDP9806498.1"/>
    </source>
</evidence>
<evidence type="ECO:0000313" key="6">
    <source>
        <dbReference type="Proteomes" id="UP001243212"/>
    </source>
</evidence>
<comment type="caution">
    <text evidence="5">The sequence shown here is derived from an EMBL/GenBank/DDBJ whole genome shotgun (WGS) entry which is preliminary data.</text>
</comment>
<dbReference type="Pfam" id="PF17802">
    <property type="entry name" value="SpaA"/>
    <property type="match status" value="1"/>
</dbReference>
<feature type="signal peptide" evidence="2">
    <location>
        <begin position="1"/>
        <end position="32"/>
    </location>
</feature>
<keyword evidence="2" id="KW-0732">Signal</keyword>
<dbReference type="EMBL" id="JAUSQX010000001">
    <property type="protein sequence ID" value="MDP9806498.1"/>
    <property type="molecule type" value="Genomic_DNA"/>
</dbReference>
<name>A0ABT9NGG7_9ACTO</name>
<dbReference type="InterPro" id="IPR026466">
    <property type="entry name" value="Fim_isopep_form_D2_dom"/>
</dbReference>
<proteinExistence type="predicted"/>
<dbReference type="NCBIfam" id="TIGR04226">
    <property type="entry name" value="RrgB_K2N_iso_D2"/>
    <property type="match status" value="1"/>
</dbReference>
<feature type="chain" id="PRO_5045959650" evidence="2">
    <location>
        <begin position="33"/>
        <end position="506"/>
    </location>
</feature>
<dbReference type="InterPro" id="IPR013783">
    <property type="entry name" value="Ig-like_fold"/>
</dbReference>
<accession>A0ABT9NGG7</accession>
<evidence type="ECO:0000259" key="3">
    <source>
        <dbReference type="Pfam" id="PF16555"/>
    </source>
</evidence>
<evidence type="ECO:0000259" key="4">
    <source>
        <dbReference type="Pfam" id="PF17802"/>
    </source>
</evidence>
<evidence type="ECO:0000256" key="2">
    <source>
        <dbReference type="SAM" id="SignalP"/>
    </source>
</evidence>
<dbReference type="InterPro" id="IPR032364">
    <property type="entry name" value="GramPos_pilinD1_N"/>
</dbReference>
<keyword evidence="1" id="KW-1133">Transmembrane helix</keyword>
<dbReference type="InterPro" id="IPR041033">
    <property type="entry name" value="SpaA_PFL_dom_1"/>
</dbReference>
<dbReference type="RefSeq" id="WP_307682719.1">
    <property type="nucleotide sequence ID" value="NZ_JAUSQX010000001.1"/>
</dbReference>
<feature type="transmembrane region" description="Helical" evidence="1">
    <location>
        <begin position="474"/>
        <end position="499"/>
    </location>
</feature>
<sequence>MAVSHAKKVFALATAFVLAFIGLVFAPTSAHAQNIDTDKEGSVTVHKYDSTVTGPGTGNPSHDGQEISGLDSSKALKDVEFTIYRVDDLDLTAGDTADSKLWENISAATATPDATKATVGGTQYDLVQVGIEKTKTDGSAKFDNLPVGLYYVVETDVGPNNISKKAQPFFVSIPLPQGERGWLYDVHTYPKNVLADDGKKEVNTASNEALKVGDKIPYTITRTAPASSTDNPLTAFGVVDLSATNVTFNTDSVKVSAGGVDLDPQEFKVESEGTRDVRGETRNAYRISVIGGGLEKVAGKEVVFSYDVTVNSLIESGEVKNSFYPHTNDYDPFEANDPNNPPIDPEKTPYFGEYRFKKTDSNSGAALKDATFAVYATEDDAKNGTNPIYEGLTSGADGVVKINGLYLGEHAKEQAKGTITKTFWIAETQAPAGYKLITNEVKIDVKNGTFTDSDPIGQTVPNTKADQPDLPLTGAAGIVVLSLAGTALIGGGISLGVIASRRNRRA</sequence>
<evidence type="ECO:0000256" key="1">
    <source>
        <dbReference type="SAM" id="Phobius"/>
    </source>
</evidence>
<gene>
    <name evidence="5" type="ORF">J2S70_001080</name>
</gene>
<protein>
    <submittedName>
        <fullName evidence="5">Fimbrial isopeptide formation D2 family protein</fullName>
    </submittedName>
</protein>
<keyword evidence="6" id="KW-1185">Reference proteome</keyword>
<dbReference type="InterPro" id="IPR048052">
    <property type="entry name" value="FM1-like"/>
</dbReference>
<organism evidence="5 6">
    <name type="scientific">Trueperella bonasi</name>
    <dbReference type="NCBI Taxonomy" id="312286"/>
    <lineage>
        <taxon>Bacteria</taxon>
        <taxon>Bacillati</taxon>
        <taxon>Actinomycetota</taxon>
        <taxon>Actinomycetes</taxon>
        <taxon>Actinomycetales</taxon>
        <taxon>Actinomycetaceae</taxon>
        <taxon>Trueperella</taxon>
    </lineage>
</organism>
<dbReference type="Gene3D" id="2.60.40.10">
    <property type="entry name" value="Immunoglobulins"/>
    <property type="match status" value="2"/>
</dbReference>
<dbReference type="Proteomes" id="UP001243212">
    <property type="component" value="Unassembled WGS sequence"/>
</dbReference>
<feature type="domain" description="Gram-positive pilin subunit D1 N-terminal" evidence="3">
    <location>
        <begin position="39"/>
        <end position="193"/>
    </location>
</feature>
<dbReference type="NCBIfam" id="NF033902">
    <property type="entry name" value="iso_D2_wall_anc"/>
    <property type="match status" value="1"/>
</dbReference>